<gene>
    <name evidence="1" type="ORF">FGADI_12490</name>
</gene>
<reference evidence="1" key="1">
    <citation type="journal article" date="2020" name="BMC Genomics">
        <title>Correction to: Identification and distribution of gene clusters required for synthesis of sphingolipid metabolism inhibitors in diverse species of the filamentous fungus Fusarium.</title>
        <authorList>
            <person name="Kim H.S."/>
            <person name="Lohmar J.M."/>
            <person name="Busman M."/>
            <person name="Brown D.W."/>
            <person name="Naumann T.A."/>
            <person name="Divon H.H."/>
            <person name="Lysoe E."/>
            <person name="Uhlig S."/>
            <person name="Proctor R.H."/>
        </authorList>
    </citation>
    <scope>NUCLEOTIDE SEQUENCE</scope>
    <source>
        <strain evidence="1">NRRL 45417</strain>
    </source>
</reference>
<accession>A0A8H4SS56</accession>
<organism evidence="1 2">
    <name type="scientific">Fusarium gaditjirri</name>
    <dbReference type="NCBI Taxonomy" id="282569"/>
    <lineage>
        <taxon>Eukaryota</taxon>
        <taxon>Fungi</taxon>
        <taxon>Dikarya</taxon>
        <taxon>Ascomycota</taxon>
        <taxon>Pezizomycotina</taxon>
        <taxon>Sordariomycetes</taxon>
        <taxon>Hypocreomycetidae</taxon>
        <taxon>Hypocreales</taxon>
        <taxon>Nectriaceae</taxon>
        <taxon>Fusarium</taxon>
        <taxon>Fusarium nisikadoi species complex</taxon>
    </lineage>
</organism>
<evidence type="ECO:0000313" key="2">
    <source>
        <dbReference type="Proteomes" id="UP000604273"/>
    </source>
</evidence>
<dbReference type="EMBL" id="JABFAI010000410">
    <property type="protein sequence ID" value="KAF4944715.1"/>
    <property type="molecule type" value="Genomic_DNA"/>
</dbReference>
<dbReference type="AlphaFoldDB" id="A0A8H4SS56"/>
<keyword evidence="2" id="KW-1185">Reference proteome</keyword>
<name>A0A8H4SS56_9HYPO</name>
<proteinExistence type="predicted"/>
<sequence length="384" mass="44219">MSSQRDTFDPANLPRPGNMVERRRYIDQYIQCLYGNLVSKIEKERKSAYLLVCKYYHEDRHYIEVPSVYFEYVVDKTLWGNIFRILPKSARPDWPWSPGPDVNDMSSGMSTVYRQWRIDNRLPIAPQQEPDTPSGLTSQINDPGVADQVLREAWSRCFDIDFTGFIRGPFALNLPAWMDFENLVLGEDGRDIDAVNKEFVEPGLKISLETFGAAQLGLVVPLGLAISFKDEASLALPQVQRNLHTLWCDVVAWFCEVVAGCTVSLASYLRVMQVTSYSVERTPSHDKAESLWQDALREPQNFADRAREARMTLLEWSPMIQQIVDKPFGEAEQELGTLVWGHNSDLFEHKRRLAIVRQVWLYGSREPKVIRRAFNWLTYFSATL</sequence>
<dbReference type="Proteomes" id="UP000604273">
    <property type="component" value="Unassembled WGS sequence"/>
</dbReference>
<protein>
    <submittedName>
        <fullName evidence="1">Uncharacterized protein</fullName>
    </submittedName>
</protein>
<reference evidence="1" key="2">
    <citation type="submission" date="2020-05" db="EMBL/GenBank/DDBJ databases">
        <authorList>
            <person name="Kim H.-S."/>
            <person name="Proctor R.H."/>
            <person name="Brown D.W."/>
        </authorList>
    </citation>
    <scope>NUCLEOTIDE SEQUENCE</scope>
    <source>
        <strain evidence="1">NRRL 45417</strain>
    </source>
</reference>
<comment type="caution">
    <text evidence="1">The sequence shown here is derived from an EMBL/GenBank/DDBJ whole genome shotgun (WGS) entry which is preliminary data.</text>
</comment>
<evidence type="ECO:0000313" key="1">
    <source>
        <dbReference type="EMBL" id="KAF4944715.1"/>
    </source>
</evidence>
<dbReference type="OrthoDB" id="5074906at2759"/>